<dbReference type="RefSeq" id="WP_118335300.1">
    <property type="nucleotide sequence ID" value="NZ_AP025567.1"/>
</dbReference>
<dbReference type="EMBL" id="QRMS01000002">
    <property type="protein sequence ID" value="RHJ88612.1"/>
    <property type="molecule type" value="Genomic_DNA"/>
</dbReference>
<dbReference type="SUPFAM" id="SSF55681">
    <property type="entry name" value="Class II aaRS and biotin synthetases"/>
    <property type="match status" value="1"/>
</dbReference>
<keyword evidence="3 13" id="KW-0820">tRNA-binding</keyword>
<keyword evidence="5 13" id="KW-0479">Metal-binding</keyword>
<keyword evidence="16" id="KW-1185">Reference proteome</keyword>
<dbReference type="GO" id="GO:0000049">
    <property type="term" value="F:tRNA binding"/>
    <property type="evidence" value="ECO:0007669"/>
    <property type="project" value="UniProtKB-KW"/>
</dbReference>
<dbReference type="Gene3D" id="3.30.54.20">
    <property type="match status" value="1"/>
</dbReference>
<feature type="binding site" evidence="13">
    <location>
        <position position="330"/>
    </location>
    <ligand>
        <name>Zn(2+)</name>
        <dbReference type="ChEBI" id="CHEBI:29105"/>
        <note>catalytic</note>
    </ligand>
</feature>
<evidence type="ECO:0000256" key="8">
    <source>
        <dbReference type="ARBA" id="ARBA00022840"/>
    </source>
</evidence>
<dbReference type="InterPro" id="IPR036621">
    <property type="entry name" value="Anticodon-bd_dom_sf"/>
</dbReference>
<dbReference type="InterPro" id="IPR006195">
    <property type="entry name" value="aa-tRNA-synth_II"/>
</dbReference>
<dbReference type="InterPro" id="IPR033728">
    <property type="entry name" value="ThrRS_core"/>
</dbReference>
<dbReference type="Pfam" id="PF00587">
    <property type="entry name" value="tRNA-synt_2b"/>
    <property type="match status" value="1"/>
</dbReference>
<evidence type="ECO:0000313" key="16">
    <source>
        <dbReference type="Proteomes" id="UP000284841"/>
    </source>
</evidence>
<keyword evidence="2 13" id="KW-0963">Cytoplasm</keyword>
<evidence type="ECO:0000256" key="6">
    <source>
        <dbReference type="ARBA" id="ARBA00022741"/>
    </source>
</evidence>
<dbReference type="CDD" id="cd00860">
    <property type="entry name" value="ThrRS_anticodon"/>
    <property type="match status" value="1"/>
</dbReference>
<dbReference type="HAMAP" id="MF_00184">
    <property type="entry name" value="Thr_tRNA_synth"/>
    <property type="match status" value="1"/>
</dbReference>
<evidence type="ECO:0000256" key="11">
    <source>
        <dbReference type="ARBA" id="ARBA00023146"/>
    </source>
</evidence>
<feature type="binding site" evidence="13">
    <location>
        <position position="279"/>
    </location>
    <ligand>
        <name>Zn(2+)</name>
        <dbReference type="ChEBI" id="CHEBI:29105"/>
        <note>catalytic</note>
    </ligand>
</feature>
<dbReference type="FunFam" id="3.40.50.800:FF:000001">
    <property type="entry name" value="Threonine--tRNA ligase"/>
    <property type="match status" value="1"/>
</dbReference>
<dbReference type="InterPro" id="IPR018163">
    <property type="entry name" value="Thr/Ala-tRNA-synth_IIc_edit"/>
</dbReference>
<evidence type="ECO:0000256" key="13">
    <source>
        <dbReference type="HAMAP-Rule" id="MF_00184"/>
    </source>
</evidence>
<comment type="cofactor">
    <cofactor evidence="13">
        <name>Zn(2+)</name>
        <dbReference type="ChEBI" id="CHEBI:29105"/>
    </cofactor>
    <text evidence="13">Binds 1 zinc ion per subunit.</text>
</comment>
<dbReference type="GO" id="GO:0046872">
    <property type="term" value="F:metal ion binding"/>
    <property type="evidence" value="ECO:0007669"/>
    <property type="project" value="UniProtKB-KW"/>
</dbReference>
<evidence type="ECO:0000256" key="4">
    <source>
        <dbReference type="ARBA" id="ARBA00022598"/>
    </source>
</evidence>
<dbReference type="Pfam" id="PF07973">
    <property type="entry name" value="tRNA_SAD"/>
    <property type="match status" value="1"/>
</dbReference>
<dbReference type="Proteomes" id="UP000284841">
    <property type="component" value="Unassembled WGS sequence"/>
</dbReference>
<keyword evidence="10 13" id="KW-0648">Protein biosynthesis</keyword>
<dbReference type="InterPro" id="IPR002320">
    <property type="entry name" value="Thr-tRNA-ligase_IIa"/>
</dbReference>
<feature type="binding site" evidence="13">
    <location>
        <position position="455"/>
    </location>
    <ligand>
        <name>Zn(2+)</name>
        <dbReference type="ChEBI" id="CHEBI:29105"/>
        <note>catalytic</note>
    </ligand>
</feature>
<dbReference type="CDD" id="cd00771">
    <property type="entry name" value="ThrRS_core"/>
    <property type="match status" value="1"/>
</dbReference>
<comment type="caution">
    <text evidence="15">The sequence shown here is derived from an EMBL/GenBank/DDBJ whole genome shotgun (WGS) entry which is preliminary data.</text>
</comment>
<sequence length="581" mass="67592">MAKEKINFEDEDIKLKYRHTTSHIMAQAVKNLWPDAKLAIGPAIDNGFYYDIDMEHKLSDQDLLKIQKEMKKVIQANHKLERFELPREEAIKYMADRNEDYKVELIQDLPEDAIISFYKQGDFVDLCAGPHMESTGQIKAVKLMSVAGAYWRGDEHNKMLQRIYGTCFPSQEELDEYINRLEEAKKRDHRKIGKEMDLFMLTEEGPGFPFFMPKGMTIRNELENFWRQEHRRRGYQEIKTPLILNEELWRTSGHWDHYKDNMYFTKIDDQDYAIKPMNCPGSMLAYKRKMWSYRDLPLRIGELGQVHRHELSGALHGLMRVRTFTQDDAHIFMLPEQIKDEIVGVAKFIDDVYSMFGFKYHIELSTRPEDSMGTDEEWAMAEEALREAMQEVGVPYVVNEGDGAFYGPKLDFHLEDSLGRTWQCGTIQLDMQMPQRFDLTYVGSDNEKHRPIMIHRVIFGSIERFIGILTEHFAGKFPLWLAPVQVKLLTVAETFADYAKEVAAKCEEAGLRVELDIRNEKIGYKLREARNERVSYICVIGEREAEANSVSVRSTKVGELGAMSVDEFIDKLVEEVKSKAV</sequence>
<proteinExistence type="inferred from homology"/>
<dbReference type="Gene3D" id="3.40.50.800">
    <property type="entry name" value="Anticodon-binding domain"/>
    <property type="match status" value="1"/>
</dbReference>
<dbReference type="FunFam" id="3.30.930.10:FF:000002">
    <property type="entry name" value="Threonine--tRNA ligase"/>
    <property type="match status" value="1"/>
</dbReference>
<keyword evidence="9 13" id="KW-0694">RNA-binding</keyword>
<dbReference type="GO" id="GO:0004829">
    <property type="term" value="F:threonine-tRNA ligase activity"/>
    <property type="evidence" value="ECO:0007669"/>
    <property type="project" value="UniProtKB-UniRule"/>
</dbReference>
<dbReference type="AlphaFoldDB" id="A0A415E4Q0"/>
<keyword evidence="7 13" id="KW-0862">Zinc</keyword>
<dbReference type="PROSITE" id="PS50862">
    <property type="entry name" value="AA_TRNA_LIGASE_II"/>
    <property type="match status" value="1"/>
</dbReference>
<dbReference type="InterPro" id="IPR045864">
    <property type="entry name" value="aa-tRNA-synth_II/BPL/LPL"/>
</dbReference>
<keyword evidence="6 13" id="KW-0547">Nucleotide-binding</keyword>
<dbReference type="Gene3D" id="3.30.930.10">
    <property type="entry name" value="Bira Bifunctional Protein, Domain 2"/>
    <property type="match status" value="1"/>
</dbReference>
<keyword evidence="11 13" id="KW-0030">Aminoacyl-tRNA synthetase</keyword>
<name>A0A415E4Q0_9FIRM</name>
<dbReference type="SUPFAM" id="SSF55186">
    <property type="entry name" value="ThrRS/AlaRS common domain"/>
    <property type="match status" value="1"/>
</dbReference>
<dbReference type="SUPFAM" id="SSF52954">
    <property type="entry name" value="Class II aaRS ABD-related"/>
    <property type="match status" value="1"/>
</dbReference>
<dbReference type="InterPro" id="IPR047246">
    <property type="entry name" value="ThrRS_anticodon"/>
</dbReference>
<dbReference type="GO" id="GO:0005737">
    <property type="term" value="C:cytoplasm"/>
    <property type="evidence" value="ECO:0007669"/>
    <property type="project" value="UniProtKB-SubCell"/>
</dbReference>
<feature type="domain" description="Aminoacyl-transfer RNA synthetases class-II family profile" evidence="14">
    <location>
        <begin position="213"/>
        <end position="478"/>
    </location>
</feature>
<comment type="subunit">
    <text evidence="13">Homodimer.</text>
</comment>
<reference evidence="15 16" key="1">
    <citation type="submission" date="2018-08" db="EMBL/GenBank/DDBJ databases">
        <title>A genome reference for cultivated species of the human gut microbiota.</title>
        <authorList>
            <person name="Zou Y."/>
            <person name="Xue W."/>
            <person name="Luo G."/>
        </authorList>
    </citation>
    <scope>NUCLEOTIDE SEQUENCE [LARGE SCALE GENOMIC DNA]</scope>
    <source>
        <strain evidence="15 16">AM07-24</strain>
    </source>
</reference>
<dbReference type="GO" id="GO:0016740">
    <property type="term" value="F:transferase activity"/>
    <property type="evidence" value="ECO:0007669"/>
    <property type="project" value="UniProtKB-ARBA"/>
</dbReference>
<dbReference type="GO" id="GO:0140096">
    <property type="term" value="F:catalytic activity, acting on a protein"/>
    <property type="evidence" value="ECO:0007669"/>
    <property type="project" value="UniProtKB-ARBA"/>
</dbReference>
<evidence type="ECO:0000259" key="14">
    <source>
        <dbReference type="PROSITE" id="PS50862"/>
    </source>
</evidence>
<dbReference type="Gene3D" id="3.30.980.10">
    <property type="entry name" value="Threonyl-trna Synthetase, Chain A, domain 2"/>
    <property type="match status" value="1"/>
</dbReference>
<dbReference type="Pfam" id="PF03129">
    <property type="entry name" value="HGTP_anticodon"/>
    <property type="match status" value="1"/>
</dbReference>
<evidence type="ECO:0000256" key="7">
    <source>
        <dbReference type="ARBA" id="ARBA00022833"/>
    </source>
</evidence>
<dbReference type="STRING" id="1776384.GCA_900086585_04272"/>
<comment type="similarity">
    <text evidence="1 13">Belongs to the class-II aminoacyl-tRNA synthetase family.</text>
</comment>
<dbReference type="PRINTS" id="PR01047">
    <property type="entry name" value="TRNASYNTHTHR"/>
</dbReference>
<dbReference type="EC" id="6.1.1.3" evidence="13"/>
<accession>A0A415E4Q0</accession>
<dbReference type="GO" id="GO:0005524">
    <property type="term" value="F:ATP binding"/>
    <property type="evidence" value="ECO:0007669"/>
    <property type="project" value="UniProtKB-UniRule"/>
</dbReference>
<dbReference type="SMART" id="SM00863">
    <property type="entry name" value="tRNA_SAD"/>
    <property type="match status" value="1"/>
</dbReference>
<comment type="catalytic activity">
    <reaction evidence="12 13">
        <text>tRNA(Thr) + L-threonine + ATP = L-threonyl-tRNA(Thr) + AMP + diphosphate + H(+)</text>
        <dbReference type="Rhea" id="RHEA:24624"/>
        <dbReference type="Rhea" id="RHEA-COMP:9670"/>
        <dbReference type="Rhea" id="RHEA-COMP:9704"/>
        <dbReference type="ChEBI" id="CHEBI:15378"/>
        <dbReference type="ChEBI" id="CHEBI:30616"/>
        <dbReference type="ChEBI" id="CHEBI:33019"/>
        <dbReference type="ChEBI" id="CHEBI:57926"/>
        <dbReference type="ChEBI" id="CHEBI:78442"/>
        <dbReference type="ChEBI" id="CHEBI:78534"/>
        <dbReference type="ChEBI" id="CHEBI:456215"/>
        <dbReference type="EC" id="6.1.1.3"/>
    </reaction>
</comment>
<dbReference type="InterPro" id="IPR004154">
    <property type="entry name" value="Anticodon-bd"/>
</dbReference>
<comment type="caution">
    <text evidence="13">Lacks conserved residue(s) required for the propagation of feature annotation.</text>
</comment>
<keyword evidence="4 13" id="KW-0436">Ligase</keyword>
<keyword evidence="8 13" id="KW-0067">ATP-binding</keyword>
<gene>
    <name evidence="13" type="primary">thrS</name>
    <name evidence="15" type="ORF">DW099_09550</name>
</gene>
<dbReference type="InterPro" id="IPR012947">
    <property type="entry name" value="tRNA_SAD"/>
</dbReference>
<dbReference type="PANTHER" id="PTHR11451">
    <property type="entry name" value="THREONINE-TRNA LIGASE"/>
    <property type="match status" value="1"/>
</dbReference>
<evidence type="ECO:0000256" key="3">
    <source>
        <dbReference type="ARBA" id="ARBA00022555"/>
    </source>
</evidence>
<dbReference type="FunFam" id="3.30.980.10:FF:000005">
    <property type="entry name" value="Threonyl-tRNA synthetase, mitochondrial"/>
    <property type="match status" value="1"/>
</dbReference>
<evidence type="ECO:0000256" key="2">
    <source>
        <dbReference type="ARBA" id="ARBA00022490"/>
    </source>
</evidence>
<dbReference type="NCBIfam" id="TIGR00418">
    <property type="entry name" value="thrS"/>
    <property type="match status" value="1"/>
</dbReference>
<dbReference type="FunFam" id="3.30.54.20:FF:000002">
    <property type="entry name" value="Threonine--tRNA ligase"/>
    <property type="match status" value="1"/>
</dbReference>
<dbReference type="GO" id="GO:0006435">
    <property type="term" value="P:threonyl-tRNA aminoacylation"/>
    <property type="evidence" value="ECO:0007669"/>
    <property type="project" value="UniProtKB-UniRule"/>
</dbReference>
<evidence type="ECO:0000313" key="15">
    <source>
        <dbReference type="EMBL" id="RHJ88612.1"/>
    </source>
</evidence>
<evidence type="ECO:0000256" key="1">
    <source>
        <dbReference type="ARBA" id="ARBA00008226"/>
    </source>
</evidence>
<dbReference type="OrthoDB" id="9802304at2"/>
<evidence type="ECO:0000256" key="5">
    <source>
        <dbReference type="ARBA" id="ARBA00022723"/>
    </source>
</evidence>
<evidence type="ECO:0000256" key="9">
    <source>
        <dbReference type="ARBA" id="ARBA00022884"/>
    </source>
</evidence>
<evidence type="ECO:0000256" key="10">
    <source>
        <dbReference type="ARBA" id="ARBA00022917"/>
    </source>
</evidence>
<comment type="subcellular location">
    <subcellularLocation>
        <location evidence="13">Cytoplasm</location>
    </subcellularLocation>
</comment>
<organism evidence="15 16">
    <name type="scientific">Emergencia timonensis</name>
    <dbReference type="NCBI Taxonomy" id="1776384"/>
    <lineage>
        <taxon>Bacteria</taxon>
        <taxon>Bacillati</taxon>
        <taxon>Bacillota</taxon>
        <taxon>Clostridia</taxon>
        <taxon>Peptostreptococcales</taxon>
        <taxon>Anaerovoracaceae</taxon>
        <taxon>Emergencia</taxon>
    </lineage>
</organism>
<evidence type="ECO:0000256" key="12">
    <source>
        <dbReference type="ARBA" id="ARBA00049515"/>
    </source>
</evidence>
<protein>
    <recommendedName>
        <fullName evidence="13">Threonine--tRNA ligase</fullName>
        <ecNumber evidence="13">6.1.1.3</ecNumber>
    </recommendedName>
    <alternativeName>
        <fullName evidence="13">Threonyl-tRNA synthetase</fullName>
        <shortName evidence="13">ThrRS</shortName>
    </alternativeName>
</protein>
<dbReference type="InterPro" id="IPR002314">
    <property type="entry name" value="aa-tRNA-synt_IIb"/>
</dbReference>
<dbReference type="PANTHER" id="PTHR11451:SF44">
    <property type="entry name" value="THREONINE--TRNA LIGASE, CHLOROPLASTIC_MITOCHONDRIAL 2"/>
    <property type="match status" value="1"/>
</dbReference>